<accession>A0A4U6QF86</accession>
<keyword evidence="2" id="KW-0812">Transmembrane</keyword>
<keyword evidence="2" id="KW-1133">Transmembrane helix</keyword>
<dbReference type="InterPro" id="IPR036938">
    <property type="entry name" value="PAP2/HPO_sf"/>
</dbReference>
<dbReference type="CDD" id="cd03392">
    <property type="entry name" value="PAP2_like_2"/>
    <property type="match status" value="1"/>
</dbReference>
<feature type="domain" description="Phosphatidic acid phosphatase type 2/haloperoxidase" evidence="3">
    <location>
        <begin position="142"/>
        <end position="253"/>
    </location>
</feature>
<feature type="compositionally biased region" description="Low complexity" evidence="1">
    <location>
        <begin position="271"/>
        <end position="295"/>
    </location>
</feature>
<dbReference type="AlphaFoldDB" id="A0A4U6QF86"/>
<dbReference type="Gene3D" id="1.20.144.10">
    <property type="entry name" value="Phosphatidic acid phosphatase type 2/haloperoxidase"/>
    <property type="match status" value="2"/>
</dbReference>
<sequence length="295" mass="30990">MNQLAVQQLADVHQSANDDVFFEYGYVWLPYAIGAVVLIALGAVSAFRWRQSSPRTTELLLISGAVLAVVAAVILGLADGATDRNGLSAIDQPVLDWMVAHRSPALTSVMIVITEVGGPIGMTALAVGVGVLLLVKRHWGQAILVAVAAGGGGLLVRLGKATVGRQRPPVVDHAIEALGESFPSGHALGVAATLGVLVYIGWLHYPRRLPLFVTAAGLVVLVVGLSRVYLGVHWSTDVLAGWLIGIAWLLLCLTVRRVWRRSRRHRAEVTAASAGSAPSPAGQSAPSGPSGRRNP</sequence>
<dbReference type="SUPFAM" id="SSF48317">
    <property type="entry name" value="Acid phosphatase/Vanadium-dependent haloperoxidase"/>
    <property type="match status" value="1"/>
</dbReference>
<feature type="transmembrane region" description="Helical" evidence="2">
    <location>
        <begin position="183"/>
        <end position="202"/>
    </location>
</feature>
<dbReference type="PANTHER" id="PTHR14969:SF13">
    <property type="entry name" value="AT30094P"/>
    <property type="match status" value="1"/>
</dbReference>
<feature type="transmembrane region" description="Helical" evidence="2">
    <location>
        <begin position="59"/>
        <end position="78"/>
    </location>
</feature>
<dbReference type="SMART" id="SM00014">
    <property type="entry name" value="acidPPc"/>
    <property type="match status" value="1"/>
</dbReference>
<gene>
    <name evidence="4" type="ORF">FDO65_14375</name>
</gene>
<dbReference type="EMBL" id="SZZH01000003">
    <property type="protein sequence ID" value="TKV58702.1"/>
    <property type="molecule type" value="Genomic_DNA"/>
</dbReference>
<name>A0A4U6QF86_9ACTN</name>
<feature type="transmembrane region" description="Helical" evidence="2">
    <location>
        <begin position="28"/>
        <end position="47"/>
    </location>
</feature>
<dbReference type="OrthoDB" id="5289372at2"/>
<feature type="region of interest" description="Disordered" evidence="1">
    <location>
        <begin position="270"/>
        <end position="295"/>
    </location>
</feature>
<evidence type="ECO:0000259" key="3">
    <source>
        <dbReference type="SMART" id="SM00014"/>
    </source>
</evidence>
<organism evidence="4 5">
    <name type="scientific">Nakamurella flava</name>
    <dbReference type="NCBI Taxonomy" id="2576308"/>
    <lineage>
        <taxon>Bacteria</taxon>
        <taxon>Bacillati</taxon>
        <taxon>Actinomycetota</taxon>
        <taxon>Actinomycetes</taxon>
        <taxon>Nakamurellales</taxon>
        <taxon>Nakamurellaceae</taxon>
        <taxon>Nakamurella</taxon>
    </lineage>
</organism>
<evidence type="ECO:0000313" key="5">
    <source>
        <dbReference type="Proteomes" id="UP000306985"/>
    </source>
</evidence>
<dbReference type="PANTHER" id="PTHR14969">
    <property type="entry name" value="SPHINGOSINE-1-PHOSPHATE PHOSPHOHYDROLASE"/>
    <property type="match status" value="1"/>
</dbReference>
<dbReference type="Proteomes" id="UP000306985">
    <property type="component" value="Unassembled WGS sequence"/>
</dbReference>
<evidence type="ECO:0000256" key="2">
    <source>
        <dbReference type="SAM" id="Phobius"/>
    </source>
</evidence>
<feature type="transmembrane region" description="Helical" evidence="2">
    <location>
        <begin position="105"/>
        <end position="135"/>
    </location>
</feature>
<dbReference type="RefSeq" id="WP_137450362.1">
    <property type="nucleotide sequence ID" value="NZ_SZZH01000003.1"/>
</dbReference>
<protein>
    <submittedName>
        <fullName evidence="4">Phosphatase PAP2 family protein</fullName>
    </submittedName>
</protein>
<dbReference type="InterPro" id="IPR000326">
    <property type="entry name" value="PAP2/HPO"/>
</dbReference>
<reference evidence="4 5" key="1">
    <citation type="submission" date="2019-05" db="EMBL/GenBank/DDBJ databases">
        <title>Nakamurella sp. N5BH11, whole genome shotgun sequence.</title>
        <authorList>
            <person name="Tuo L."/>
        </authorList>
    </citation>
    <scope>NUCLEOTIDE SEQUENCE [LARGE SCALE GENOMIC DNA]</scope>
    <source>
        <strain evidence="4 5">N5BH11</strain>
    </source>
</reference>
<comment type="caution">
    <text evidence="4">The sequence shown here is derived from an EMBL/GenBank/DDBJ whole genome shotgun (WGS) entry which is preliminary data.</text>
</comment>
<proteinExistence type="predicted"/>
<evidence type="ECO:0000313" key="4">
    <source>
        <dbReference type="EMBL" id="TKV58702.1"/>
    </source>
</evidence>
<feature type="transmembrane region" description="Helical" evidence="2">
    <location>
        <begin position="142"/>
        <end position="163"/>
    </location>
</feature>
<keyword evidence="2" id="KW-0472">Membrane</keyword>
<evidence type="ECO:0000256" key="1">
    <source>
        <dbReference type="SAM" id="MobiDB-lite"/>
    </source>
</evidence>
<keyword evidence="5" id="KW-1185">Reference proteome</keyword>
<dbReference type="Pfam" id="PF01569">
    <property type="entry name" value="PAP2"/>
    <property type="match status" value="1"/>
</dbReference>
<feature type="transmembrane region" description="Helical" evidence="2">
    <location>
        <begin position="209"/>
        <end position="232"/>
    </location>
</feature>
<feature type="transmembrane region" description="Helical" evidence="2">
    <location>
        <begin position="238"/>
        <end position="259"/>
    </location>
</feature>